<dbReference type="EMBL" id="JYDJ01000249">
    <property type="protein sequence ID" value="KRX38945.1"/>
    <property type="molecule type" value="Genomic_DNA"/>
</dbReference>
<accession>A0A0V0TJ68</accession>
<reference evidence="1 2" key="1">
    <citation type="submission" date="2015-01" db="EMBL/GenBank/DDBJ databases">
        <title>Evolution of Trichinella species and genotypes.</title>
        <authorList>
            <person name="Korhonen P.K."/>
            <person name="Edoardo P."/>
            <person name="Giuseppe L.R."/>
            <person name="Gasser R.B."/>
        </authorList>
    </citation>
    <scope>NUCLEOTIDE SEQUENCE [LARGE SCALE GENOMIC DNA]</scope>
    <source>
        <strain evidence="1">ISS417</strain>
    </source>
</reference>
<gene>
    <name evidence="1" type="ORF">T05_7869</name>
</gene>
<organism evidence="1 2">
    <name type="scientific">Trichinella murrelli</name>
    <dbReference type="NCBI Taxonomy" id="144512"/>
    <lineage>
        <taxon>Eukaryota</taxon>
        <taxon>Metazoa</taxon>
        <taxon>Ecdysozoa</taxon>
        <taxon>Nematoda</taxon>
        <taxon>Enoplea</taxon>
        <taxon>Dorylaimia</taxon>
        <taxon>Trichinellida</taxon>
        <taxon>Trichinellidae</taxon>
        <taxon>Trichinella</taxon>
    </lineage>
</organism>
<proteinExistence type="predicted"/>
<evidence type="ECO:0000313" key="1">
    <source>
        <dbReference type="EMBL" id="KRX38945.1"/>
    </source>
</evidence>
<evidence type="ECO:0000313" key="2">
    <source>
        <dbReference type="Proteomes" id="UP000055048"/>
    </source>
</evidence>
<keyword evidence="2" id="KW-1185">Reference proteome</keyword>
<name>A0A0V0TJ68_9BILA</name>
<dbReference type="AlphaFoldDB" id="A0A0V0TJ68"/>
<sequence length="92" mass="10446">MCNKANRPAKSSAAVVKSMPAFHPADDEREGIRSHFQNILSAVLEEYFRNYTNQFIRFTRYYKLEISTITADVILSAEGISCHSNPEAISYI</sequence>
<protein>
    <submittedName>
        <fullName evidence="1">Uncharacterized protein</fullName>
    </submittedName>
</protein>
<dbReference type="Proteomes" id="UP000055048">
    <property type="component" value="Unassembled WGS sequence"/>
</dbReference>
<comment type="caution">
    <text evidence="1">The sequence shown here is derived from an EMBL/GenBank/DDBJ whole genome shotgun (WGS) entry which is preliminary data.</text>
</comment>